<gene>
    <name evidence="2" type="ORF">RDB_LOCUS159722</name>
</gene>
<reference evidence="2" key="1">
    <citation type="submission" date="2021-01" db="EMBL/GenBank/DDBJ databases">
        <authorList>
            <person name="Kaushik A."/>
        </authorList>
    </citation>
    <scope>NUCLEOTIDE SEQUENCE</scope>
    <source>
        <strain evidence="2">AG1-1C</strain>
    </source>
</reference>
<dbReference type="Proteomes" id="UP000663846">
    <property type="component" value="Unassembled WGS sequence"/>
</dbReference>
<evidence type="ECO:0000313" key="3">
    <source>
        <dbReference type="Proteomes" id="UP000663846"/>
    </source>
</evidence>
<protein>
    <recommendedName>
        <fullName evidence="1">F-box domain-containing protein</fullName>
    </recommendedName>
</protein>
<dbReference type="EMBL" id="CAJMWS010000735">
    <property type="protein sequence ID" value="CAE6461171.1"/>
    <property type="molecule type" value="Genomic_DNA"/>
</dbReference>
<evidence type="ECO:0000313" key="2">
    <source>
        <dbReference type="EMBL" id="CAE6461171.1"/>
    </source>
</evidence>
<dbReference type="SUPFAM" id="SSF81383">
    <property type="entry name" value="F-box domain"/>
    <property type="match status" value="1"/>
</dbReference>
<dbReference type="InterPro" id="IPR001810">
    <property type="entry name" value="F-box_dom"/>
</dbReference>
<comment type="caution">
    <text evidence="2">The sequence shown here is derived from an EMBL/GenBank/DDBJ whole genome shotgun (WGS) entry which is preliminary data.</text>
</comment>
<dbReference type="PROSITE" id="PS50181">
    <property type="entry name" value="FBOX"/>
    <property type="match status" value="1"/>
</dbReference>
<feature type="domain" description="F-box" evidence="1">
    <location>
        <begin position="1"/>
        <end position="46"/>
    </location>
</feature>
<dbReference type="InterPro" id="IPR036047">
    <property type="entry name" value="F-box-like_dom_sf"/>
</dbReference>
<evidence type="ECO:0000259" key="1">
    <source>
        <dbReference type="PROSITE" id="PS50181"/>
    </source>
</evidence>
<proteinExistence type="predicted"/>
<organism evidence="2 3">
    <name type="scientific">Rhizoctonia solani</name>
    <dbReference type="NCBI Taxonomy" id="456999"/>
    <lineage>
        <taxon>Eukaryota</taxon>
        <taxon>Fungi</taxon>
        <taxon>Dikarya</taxon>
        <taxon>Basidiomycota</taxon>
        <taxon>Agaricomycotina</taxon>
        <taxon>Agaricomycetes</taxon>
        <taxon>Cantharellales</taxon>
        <taxon>Ceratobasidiaceae</taxon>
        <taxon>Rhizoctonia</taxon>
    </lineage>
</organism>
<name>A0A8H3BNW0_9AGAM</name>
<dbReference type="AlphaFoldDB" id="A0A8H3BNW0"/>
<accession>A0A8H3BNW0</accession>
<sequence>MNLPMDVFVNIASYFQSQDLLALTRVNTFLRRLLMSCKSEPMWRSARQNVIGLPPCPKELSEPVYAALLFSKICTSCGCHTLQNMDPVLLEKLCGKCKKTQLMDLARHKIDTSLVFTSAIILPGHIDGWPRRGPWCFNDDAQTVKAKLATFDEAGNEEAKRTWIQQRRDIVNAREQSAEPLRAWFQLREIAKNSKLHCRKEARKTEIENRLERFGYDKRDMDFRYCGGWFSYVYNASPLTDKVWRELLPELLKIVKANRRKRIESERADRLEEINDWFFNDCNIIYFSWPGDDGIRWELNAIEILMNNLETLPEVKRLLDKDQSPEDFKQDFELQKPMLADILVDWVNAQEARLVSTMPDDVSVPDFDFPDSTSTVSFEINDDSGTSTAPMDTLPINTRKLLRADAVFAPASDPLGHTNTCIDKCYFYPSFDGLPDGFTYSKLASEIAKNLLNSLGRPDATYLEMMSKGHELGCGMCPEIQPLGWKDLIEHCLKEHWAEESDGYE</sequence>